<dbReference type="Gene3D" id="3.40.1190.20">
    <property type="match status" value="1"/>
</dbReference>
<reference evidence="6 7" key="1">
    <citation type="submission" date="2020-06" db="EMBL/GenBank/DDBJ databases">
        <title>Methanofollis fontis sp. nov., a methanogen isolated from marine sediments near a cold seep at Four-Way Closure Ridge offshore southwestern Taiwan.</title>
        <authorList>
            <person name="Chen S.-C."/>
            <person name="Teng N.-H."/>
            <person name="Lin Y.-S."/>
            <person name="Lai M.-C."/>
            <person name="Chen H.-H."/>
            <person name="Wang C.-C."/>
        </authorList>
    </citation>
    <scope>NUCLEOTIDE SEQUENCE [LARGE SCALE GENOMIC DNA]</scope>
    <source>
        <strain evidence="6 7">DSM 2702</strain>
    </source>
</reference>
<name>A0A7K4HLS5_9EURY</name>
<dbReference type="OrthoDB" id="26949at2157"/>
<evidence type="ECO:0000256" key="4">
    <source>
        <dbReference type="RuleBase" id="RU003704"/>
    </source>
</evidence>
<evidence type="ECO:0000259" key="5">
    <source>
        <dbReference type="Pfam" id="PF00294"/>
    </source>
</evidence>
<dbReference type="CDD" id="cd01942">
    <property type="entry name" value="ribokinase_group_A"/>
    <property type="match status" value="1"/>
</dbReference>
<keyword evidence="3 4" id="KW-0418">Kinase</keyword>
<dbReference type="InterPro" id="IPR029056">
    <property type="entry name" value="Ribokinase-like"/>
</dbReference>
<protein>
    <submittedName>
        <fullName evidence="6">Carbohydrate kinase family protein</fullName>
    </submittedName>
</protein>
<dbReference type="InterPro" id="IPR002173">
    <property type="entry name" value="Carboh/pur_kinase_PfkB_CS"/>
</dbReference>
<evidence type="ECO:0000313" key="6">
    <source>
        <dbReference type="EMBL" id="NVO66225.1"/>
    </source>
</evidence>
<dbReference type="InterPro" id="IPR011611">
    <property type="entry name" value="PfkB_dom"/>
</dbReference>
<comment type="similarity">
    <text evidence="1 4">Belongs to the carbohydrate kinase PfkB family.</text>
</comment>
<dbReference type="RefSeq" id="WP_176787940.1">
    <property type="nucleotide sequence ID" value="NZ_JABXWR010000001.1"/>
</dbReference>
<keyword evidence="7" id="KW-1185">Reference proteome</keyword>
<dbReference type="EMBL" id="JABXWR010000001">
    <property type="protein sequence ID" value="NVO66225.1"/>
    <property type="molecule type" value="Genomic_DNA"/>
</dbReference>
<dbReference type="PANTHER" id="PTHR10584">
    <property type="entry name" value="SUGAR KINASE"/>
    <property type="match status" value="1"/>
</dbReference>
<gene>
    <name evidence="6" type="ORF">HWN36_02620</name>
</gene>
<dbReference type="PRINTS" id="PR00990">
    <property type="entry name" value="RIBOKINASE"/>
</dbReference>
<organism evidence="6 7">
    <name type="scientific">Methanofollis tationis</name>
    <dbReference type="NCBI Taxonomy" id="81417"/>
    <lineage>
        <taxon>Archaea</taxon>
        <taxon>Methanobacteriati</taxon>
        <taxon>Methanobacteriota</taxon>
        <taxon>Stenosarchaea group</taxon>
        <taxon>Methanomicrobia</taxon>
        <taxon>Methanomicrobiales</taxon>
        <taxon>Methanomicrobiaceae</taxon>
        <taxon>Methanofollis</taxon>
    </lineage>
</organism>
<dbReference type="SUPFAM" id="SSF53613">
    <property type="entry name" value="Ribokinase-like"/>
    <property type="match status" value="1"/>
</dbReference>
<dbReference type="Proteomes" id="UP000570823">
    <property type="component" value="Unassembled WGS sequence"/>
</dbReference>
<keyword evidence="2 4" id="KW-0808">Transferase</keyword>
<comment type="caution">
    <text evidence="6">The sequence shown here is derived from an EMBL/GenBank/DDBJ whole genome shotgun (WGS) entry which is preliminary data.</text>
</comment>
<dbReference type="Pfam" id="PF00294">
    <property type="entry name" value="PfkB"/>
    <property type="match status" value="1"/>
</dbReference>
<sequence>MNIPGAAEPISVVGHTAIDHICRVSNFPERHTSVPTIDHQIFFGGGAANIAAGIATLGEPCTLVSAVGSDFPGSAYERHMEELGISRQFFYVDDRPTATAFMFNDEGGDQITFFDWGASRVFETAEAPALDFVHMATADPSFNVRVAEKSDFASFDPGQDISKYSKEQFETILDNITVLFANRHEAAQMARTLGISVHDLAARVEIAVFTMDAEGCMLCIRGERQTVPAVRVKAADPTGAGDAFRAGFLTAYRRGYAPLRCCTIGTVTASFAVEEMGCQTNLPTWQRMAERHEQHFGRLG</sequence>
<dbReference type="GO" id="GO:0016301">
    <property type="term" value="F:kinase activity"/>
    <property type="evidence" value="ECO:0007669"/>
    <property type="project" value="UniProtKB-KW"/>
</dbReference>
<dbReference type="AlphaFoldDB" id="A0A7K4HLS5"/>
<accession>A0A7K4HLS5</accession>
<evidence type="ECO:0000256" key="2">
    <source>
        <dbReference type="ARBA" id="ARBA00022679"/>
    </source>
</evidence>
<dbReference type="PANTHER" id="PTHR10584:SF166">
    <property type="entry name" value="RIBOKINASE"/>
    <property type="match status" value="1"/>
</dbReference>
<dbReference type="PROSITE" id="PS00583">
    <property type="entry name" value="PFKB_KINASES_1"/>
    <property type="match status" value="1"/>
</dbReference>
<dbReference type="InterPro" id="IPR002139">
    <property type="entry name" value="Ribo/fructo_kinase"/>
</dbReference>
<proteinExistence type="inferred from homology"/>
<evidence type="ECO:0000256" key="3">
    <source>
        <dbReference type="ARBA" id="ARBA00022777"/>
    </source>
</evidence>
<feature type="domain" description="Carbohydrate kinase PfkB" evidence="5">
    <location>
        <begin position="10"/>
        <end position="284"/>
    </location>
</feature>
<dbReference type="PROSITE" id="PS00584">
    <property type="entry name" value="PFKB_KINASES_2"/>
    <property type="match status" value="1"/>
</dbReference>
<evidence type="ECO:0000313" key="7">
    <source>
        <dbReference type="Proteomes" id="UP000570823"/>
    </source>
</evidence>
<dbReference type="GO" id="GO:0006796">
    <property type="term" value="P:phosphate-containing compound metabolic process"/>
    <property type="evidence" value="ECO:0007669"/>
    <property type="project" value="UniProtKB-ARBA"/>
</dbReference>
<evidence type="ECO:0000256" key="1">
    <source>
        <dbReference type="ARBA" id="ARBA00010688"/>
    </source>
</evidence>